<name>A0A6I4KQG1_9PSED</name>
<dbReference type="Pfam" id="PF06977">
    <property type="entry name" value="SdiA-regulated"/>
    <property type="match status" value="1"/>
</dbReference>
<reference evidence="4 5" key="1">
    <citation type="submission" date="2019-11" db="EMBL/GenBank/DDBJ databases">
        <title>Pseudomonas flavidum sp. nov., isolated from Baiyang Lake.</title>
        <authorList>
            <person name="Zhao Y."/>
        </authorList>
    </citation>
    <scope>NUCLEOTIDE SEQUENCE [LARGE SCALE GENOMIC DNA]</scope>
    <source>
        <strain evidence="5">R-22-3 w-18</strain>
    </source>
</reference>
<sequence>MIVVITFKRILFCALLMALLLVGLFAQQHRLFERAWYAALELYELRWGDKPSMRLNDYRVVIEAKQVEGLEELSALTYDPDRNSLFSVVRGPTRIIELSLEGELLREVALRGVSDPEAIEYVQRDTYVVADEQDQRLIKVVLSEGVDSVDVAGFQQLSLGIGLNGNKGFEGLAWDSERQRLLVAKERDPVRIFEIVGFPHVDAHKPLDLQVNIDTKRDARLFVRDLSSLDYDTSTGHLLALSHESYMVLEVDSKGKPVSRLSLLKGMQGLSKRVPQAEGVASDNAGNLYLISEPNLFYVFRKPAD</sequence>
<evidence type="ECO:0000256" key="2">
    <source>
        <dbReference type="ARBA" id="ARBA00022475"/>
    </source>
</evidence>
<keyword evidence="4" id="KW-0238">DNA-binding</keyword>
<evidence type="ECO:0000313" key="5">
    <source>
        <dbReference type="Proteomes" id="UP000429555"/>
    </source>
</evidence>
<proteinExistence type="predicted"/>
<dbReference type="EMBL" id="WKJZ01000001">
    <property type="protein sequence ID" value="MVW74277.1"/>
    <property type="molecule type" value="Genomic_DNA"/>
</dbReference>
<protein>
    <submittedName>
        <fullName evidence="4">DNA-binding protein</fullName>
    </submittedName>
</protein>
<dbReference type="GO" id="GO:0003677">
    <property type="term" value="F:DNA binding"/>
    <property type="evidence" value="ECO:0007669"/>
    <property type="project" value="UniProtKB-KW"/>
</dbReference>
<dbReference type="SUPFAM" id="SSF50956">
    <property type="entry name" value="Thermostable phytase (3-phytase)"/>
    <property type="match status" value="1"/>
</dbReference>
<keyword evidence="5" id="KW-1185">Reference proteome</keyword>
<keyword evidence="2" id="KW-1003">Cell membrane</keyword>
<accession>A0A6I4KQG1</accession>
<dbReference type="CDD" id="cd09971">
    <property type="entry name" value="SdiA-regulated"/>
    <property type="match status" value="1"/>
</dbReference>
<organism evidence="4 5">
    <name type="scientific">Pseudomonas xionganensis</name>
    <dbReference type="NCBI Taxonomy" id="2654845"/>
    <lineage>
        <taxon>Bacteria</taxon>
        <taxon>Pseudomonadati</taxon>
        <taxon>Pseudomonadota</taxon>
        <taxon>Gammaproteobacteria</taxon>
        <taxon>Pseudomonadales</taxon>
        <taxon>Pseudomonadaceae</taxon>
        <taxon>Pseudomonas</taxon>
    </lineage>
</organism>
<comment type="subcellular location">
    <subcellularLocation>
        <location evidence="1">Cell membrane</location>
    </subcellularLocation>
</comment>
<dbReference type="RefSeq" id="WP_160343237.1">
    <property type="nucleotide sequence ID" value="NZ_WKJZ01000001.1"/>
</dbReference>
<gene>
    <name evidence="4" type="ORF">GJV18_03000</name>
</gene>
<keyword evidence="3" id="KW-0472">Membrane</keyword>
<dbReference type="AlphaFoldDB" id="A0A6I4KQG1"/>
<comment type="caution">
    <text evidence="4">The sequence shown here is derived from an EMBL/GenBank/DDBJ whole genome shotgun (WGS) entry which is preliminary data.</text>
</comment>
<evidence type="ECO:0000313" key="4">
    <source>
        <dbReference type="EMBL" id="MVW74277.1"/>
    </source>
</evidence>
<evidence type="ECO:0000256" key="1">
    <source>
        <dbReference type="ARBA" id="ARBA00004236"/>
    </source>
</evidence>
<dbReference type="GO" id="GO:0005886">
    <property type="term" value="C:plasma membrane"/>
    <property type="evidence" value="ECO:0007669"/>
    <property type="project" value="UniProtKB-SubCell"/>
</dbReference>
<dbReference type="InterPro" id="IPR009722">
    <property type="entry name" value="YjiK/CarP"/>
</dbReference>
<dbReference type="Proteomes" id="UP000429555">
    <property type="component" value="Unassembled WGS sequence"/>
</dbReference>
<evidence type="ECO:0000256" key="3">
    <source>
        <dbReference type="ARBA" id="ARBA00023136"/>
    </source>
</evidence>